<reference evidence="1" key="1">
    <citation type="submission" date="2021-06" db="EMBL/GenBank/DDBJ databases">
        <authorList>
            <person name="Kallberg Y."/>
            <person name="Tangrot J."/>
            <person name="Rosling A."/>
        </authorList>
    </citation>
    <scope>NUCLEOTIDE SEQUENCE</scope>
    <source>
        <strain evidence="1">FL130A</strain>
    </source>
</reference>
<accession>A0A9N9AW75</accession>
<evidence type="ECO:0000313" key="2">
    <source>
        <dbReference type="Proteomes" id="UP000789508"/>
    </source>
</evidence>
<dbReference type="AlphaFoldDB" id="A0A9N9AW75"/>
<evidence type="ECO:0000313" key="1">
    <source>
        <dbReference type="EMBL" id="CAG8547233.1"/>
    </source>
</evidence>
<proteinExistence type="predicted"/>
<dbReference type="EMBL" id="CAJVPS010001679">
    <property type="protein sequence ID" value="CAG8547233.1"/>
    <property type="molecule type" value="Genomic_DNA"/>
</dbReference>
<name>A0A9N9AW75_9GLOM</name>
<dbReference type="Proteomes" id="UP000789508">
    <property type="component" value="Unassembled WGS sequence"/>
</dbReference>
<comment type="caution">
    <text evidence="1">The sequence shown here is derived from an EMBL/GenBank/DDBJ whole genome shotgun (WGS) entry which is preliminary data.</text>
</comment>
<keyword evidence="2" id="KW-1185">Reference proteome</keyword>
<protein>
    <submittedName>
        <fullName evidence="1">13573_t:CDS:1</fullName>
    </submittedName>
</protein>
<sequence>MAANSFNSSQSVSSPIIKRKTSATKTTLTFLDTRKEAIDALKKSVERLMSEKM</sequence>
<gene>
    <name evidence="1" type="ORF">ALEPTO_LOCUS5700</name>
</gene>
<organism evidence="1 2">
    <name type="scientific">Ambispora leptoticha</name>
    <dbReference type="NCBI Taxonomy" id="144679"/>
    <lineage>
        <taxon>Eukaryota</taxon>
        <taxon>Fungi</taxon>
        <taxon>Fungi incertae sedis</taxon>
        <taxon>Mucoromycota</taxon>
        <taxon>Glomeromycotina</taxon>
        <taxon>Glomeromycetes</taxon>
        <taxon>Archaeosporales</taxon>
        <taxon>Ambisporaceae</taxon>
        <taxon>Ambispora</taxon>
    </lineage>
</organism>